<dbReference type="GO" id="GO:0004816">
    <property type="term" value="F:asparagine-tRNA ligase activity"/>
    <property type="evidence" value="ECO:0007669"/>
    <property type="project" value="UniProtKB-UniRule"/>
</dbReference>
<dbReference type="SUPFAM" id="SSF50249">
    <property type="entry name" value="Nucleic acid-binding proteins"/>
    <property type="match status" value="1"/>
</dbReference>
<keyword evidence="2 7" id="KW-0436">Ligase</keyword>
<dbReference type="GO" id="GO:0016740">
    <property type="term" value="F:transferase activity"/>
    <property type="evidence" value="ECO:0007669"/>
    <property type="project" value="UniProtKB-ARBA"/>
</dbReference>
<dbReference type="PROSITE" id="PS50862">
    <property type="entry name" value="AA_TRNA_LIGASE_II"/>
    <property type="match status" value="1"/>
</dbReference>
<organism evidence="9 10">
    <name type="scientific">Anaerococcus tetradius</name>
    <dbReference type="NCBI Taxonomy" id="33036"/>
    <lineage>
        <taxon>Bacteria</taxon>
        <taxon>Bacillati</taxon>
        <taxon>Bacillota</taxon>
        <taxon>Tissierellia</taxon>
        <taxon>Tissierellales</taxon>
        <taxon>Peptoniphilaceae</taxon>
        <taxon>Anaerococcus</taxon>
    </lineage>
</organism>
<keyword evidence="10" id="KW-1185">Reference proteome</keyword>
<sequence>MKKLREGIMKIRDILNEVDKYVDTEVKVYGWIRNQRFGKNVGFIELNDGTCFKNLQIVVESDISNYNELDKQFLSTSLEVRGVLVKTGNSKNPYEIQAKEIKVLGESSDKYPIQKQRQTLEYMRTIPHLRARTNTYRAVFRVRSILAYALHNFFQQRGFVYINPPIVTSSDAEGAGEMFNITTIDPNNPPRKEDGSVDFSKDFFSKKSYLTVSGQLEAEDYALAFGDVYTFGPTFRAEESNTPRHAAEFWMLEPEMAFTDYNLAMDVAEDMIKYAIDYLLKNAPDEMEFFNKWIDEGLIERLKRVRDAEFKRLTYTEAIELLQKSGEKFEYPVEWGIDLQTEHERYLSEVIVKGPVFVTDYPKNIKAFYMKRNDDGKTVAAFDMLVPGVGELIGGSQREERYDELYKSMEENGLKPEEYQNYLDLRRFGTVVHSGFGLGFERAVMYVTGMKNIRDVLAYPRYVHAFAEKN</sequence>
<comment type="caution">
    <text evidence="9">The sequence shown here is derived from an EMBL/GenBank/DDBJ whole genome shotgun (WGS) entry which is preliminary data.</text>
</comment>
<evidence type="ECO:0000256" key="3">
    <source>
        <dbReference type="ARBA" id="ARBA00022741"/>
    </source>
</evidence>
<dbReference type="NCBIfam" id="NF003037">
    <property type="entry name" value="PRK03932.1"/>
    <property type="match status" value="1"/>
</dbReference>
<proteinExistence type="inferred from homology"/>
<dbReference type="FunFam" id="3.30.930.10:FF:000016">
    <property type="entry name" value="Asparagine--tRNA ligase"/>
    <property type="match status" value="1"/>
</dbReference>
<dbReference type="GO" id="GO:0140096">
    <property type="term" value="F:catalytic activity, acting on a protein"/>
    <property type="evidence" value="ECO:0007669"/>
    <property type="project" value="UniProtKB-ARBA"/>
</dbReference>
<dbReference type="EC" id="6.1.1.22" evidence="7"/>
<dbReference type="Pfam" id="PF01336">
    <property type="entry name" value="tRNA_anti-codon"/>
    <property type="match status" value="1"/>
</dbReference>
<dbReference type="Pfam" id="PF00152">
    <property type="entry name" value="tRNA-synt_2"/>
    <property type="match status" value="1"/>
</dbReference>
<dbReference type="EMBL" id="LRPM01000101">
    <property type="protein sequence ID" value="KWZ76039.1"/>
    <property type="molecule type" value="Genomic_DNA"/>
</dbReference>
<evidence type="ECO:0000313" key="9">
    <source>
        <dbReference type="EMBL" id="KWZ76039.1"/>
    </source>
</evidence>
<comment type="subcellular location">
    <subcellularLocation>
        <location evidence="7">Cytoplasm</location>
    </subcellularLocation>
</comment>
<dbReference type="GO" id="GO:0003676">
    <property type="term" value="F:nucleic acid binding"/>
    <property type="evidence" value="ECO:0007669"/>
    <property type="project" value="InterPro"/>
</dbReference>
<dbReference type="NCBIfam" id="TIGR00457">
    <property type="entry name" value="asnS"/>
    <property type="match status" value="1"/>
</dbReference>
<dbReference type="InterPro" id="IPR045864">
    <property type="entry name" value="aa-tRNA-synth_II/BPL/LPL"/>
</dbReference>
<dbReference type="HAMAP" id="MF_00534">
    <property type="entry name" value="Asn_tRNA_synth"/>
    <property type="match status" value="1"/>
</dbReference>
<dbReference type="InterPro" id="IPR006195">
    <property type="entry name" value="aa-tRNA-synth_II"/>
</dbReference>
<keyword evidence="3 7" id="KW-0547">Nucleotide-binding</keyword>
<evidence type="ECO:0000259" key="8">
    <source>
        <dbReference type="PROSITE" id="PS50862"/>
    </source>
</evidence>
<accession>A0A133K952</accession>
<comment type="similarity">
    <text evidence="1 7">Belongs to the class-II aminoacyl-tRNA synthetase family.</text>
</comment>
<comment type="catalytic activity">
    <reaction evidence="7">
        <text>tRNA(Asn) + L-asparagine + ATP = L-asparaginyl-tRNA(Asn) + AMP + diphosphate + H(+)</text>
        <dbReference type="Rhea" id="RHEA:11180"/>
        <dbReference type="Rhea" id="RHEA-COMP:9659"/>
        <dbReference type="Rhea" id="RHEA-COMP:9674"/>
        <dbReference type="ChEBI" id="CHEBI:15378"/>
        <dbReference type="ChEBI" id="CHEBI:30616"/>
        <dbReference type="ChEBI" id="CHEBI:33019"/>
        <dbReference type="ChEBI" id="CHEBI:58048"/>
        <dbReference type="ChEBI" id="CHEBI:78442"/>
        <dbReference type="ChEBI" id="CHEBI:78515"/>
        <dbReference type="ChEBI" id="CHEBI:456215"/>
        <dbReference type="EC" id="6.1.1.22"/>
    </reaction>
</comment>
<evidence type="ECO:0000256" key="6">
    <source>
        <dbReference type="ARBA" id="ARBA00023146"/>
    </source>
</evidence>
<comment type="subunit">
    <text evidence="7">Homodimer.</text>
</comment>
<dbReference type="InterPro" id="IPR004522">
    <property type="entry name" value="Asn-tRNA-ligase"/>
</dbReference>
<evidence type="ECO:0000256" key="2">
    <source>
        <dbReference type="ARBA" id="ARBA00022598"/>
    </source>
</evidence>
<evidence type="ECO:0000256" key="1">
    <source>
        <dbReference type="ARBA" id="ARBA00008226"/>
    </source>
</evidence>
<keyword evidence="7" id="KW-0963">Cytoplasm</keyword>
<feature type="domain" description="Aminoacyl-transfer RNA synthetases class-II family profile" evidence="8">
    <location>
        <begin position="140"/>
        <end position="460"/>
    </location>
</feature>
<dbReference type="PRINTS" id="PR01042">
    <property type="entry name" value="TRNASYNTHASP"/>
</dbReference>
<dbReference type="PANTHER" id="PTHR22594:SF34">
    <property type="entry name" value="ASPARAGINE--TRNA LIGASE, MITOCHONDRIAL-RELATED"/>
    <property type="match status" value="1"/>
</dbReference>
<evidence type="ECO:0000256" key="7">
    <source>
        <dbReference type="HAMAP-Rule" id="MF_00534"/>
    </source>
</evidence>
<dbReference type="CDD" id="cd00776">
    <property type="entry name" value="AsxRS_core"/>
    <property type="match status" value="1"/>
</dbReference>
<dbReference type="GO" id="GO:0005524">
    <property type="term" value="F:ATP binding"/>
    <property type="evidence" value="ECO:0007669"/>
    <property type="project" value="UniProtKB-UniRule"/>
</dbReference>
<dbReference type="CDD" id="cd04318">
    <property type="entry name" value="EcAsnRS_like_N"/>
    <property type="match status" value="1"/>
</dbReference>
<dbReference type="PANTHER" id="PTHR22594">
    <property type="entry name" value="ASPARTYL/LYSYL-TRNA SYNTHETASE"/>
    <property type="match status" value="1"/>
</dbReference>
<reference evidence="10" key="1">
    <citation type="submission" date="2016-01" db="EMBL/GenBank/DDBJ databases">
        <authorList>
            <person name="Mitreva M."/>
            <person name="Pepin K.H."/>
            <person name="Mihindukulasuriya K.A."/>
            <person name="Fulton R."/>
            <person name="Fronick C."/>
            <person name="O'Laughlin M."/>
            <person name="Miner T."/>
            <person name="Herter B."/>
            <person name="Rosa B.A."/>
            <person name="Cordes M."/>
            <person name="Tomlinson C."/>
            <person name="Wollam A."/>
            <person name="Palsikar V.B."/>
            <person name="Mardis E.R."/>
            <person name="Wilson R.K."/>
        </authorList>
    </citation>
    <scope>NUCLEOTIDE SEQUENCE [LARGE SCALE GENOMIC DNA]</scope>
    <source>
        <strain evidence="10">MJR8151</strain>
    </source>
</reference>
<evidence type="ECO:0000256" key="4">
    <source>
        <dbReference type="ARBA" id="ARBA00022840"/>
    </source>
</evidence>
<dbReference type="GO" id="GO:0006421">
    <property type="term" value="P:asparaginyl-tRNA aminoacylation"/>
    <property type="evidence" value="ECO:0007669"/>
    <property type="project" value="UniProtKB-UniRule"/>
</dbReference>
<keyword evidence="4 7" id="KW-0067">ATP-binding</keyword>
<dbReference type="SUPFAM" id="SSF55681">
    <property type="entry name" value="Class II aaRS and biotin synthetases"/>
    <property type="match status" value="1"/>
</dbReference>
<keyword evidence="5 7" id="KW-0648">Protein biosynthesis</keyword>
<dbReference type="Proteomes" id="UP000070383">
    <property type="component" value="Unassembled WGS sequence"/>
</dbReference>
<keyword evidence="6 7" id="KW-0030">Aminoacyl-tRNA synthetase</keyword>
<dbReference type="AlphaFoldDB" id="A0A133K952"/>
<dbReference type="Gene3D" id="3.30.930.10">
    <property type="entry name" value="Bira Bifunctional Protein, Domain 2"/>
    <property type="match status" value="1"/>
</dbReference>
<dbReference type="InterPro" id="IPR004365">
    <property type="entry name" value="NA-bd_OB_tRNA"/>
</dbReference>
<dbReference type="PATRIC" id="fig|33036.3.peg.1893"/>
<dbReference type="GO" id="GO:0005737">
    <property type="term" value="C:cytoplasm"/>
    <property type="evidence" value="ECO:0007669"/>
    <property type="project" value="UniProtKB-SubCell"/>
</dbReference>
<dbReference type="InterPro" id="IPR002312">
    <property type="entry name" value="Asp/Asn-tRNA-synth_IIb"/>
</dbReference>
<evidence type="ECO:0000313" key="10">
    <source>
        <dbReference type="Proteomes" id="UP000070383"/>
    </source>
</evidence>
<gene>
    <name evidence="7" type="primary">asnS</name>
    <name evidence="9" type="ORF">HMPREF3200_01913</name>
</gene>
<dbReference type="InterPro" id="IPR012340">
    <property type="entry name" value="NA-bd_OB-fold"/>
</dbReference>
<dbReference type="STRING" id="33036.HMPREF3200_01913"/>
<dbReference type="Gene3D" id="2.40.50.140">
    <property type="entry name" value="Nucleic acid-binding proteins"/>
    <property type="match status" value="1"/>
</dbReference>
<dbReference type="InterPro" id="IPR004364">
    <property type="entry name" value="Aa-tRNA-synt_II"/>
</dbReference>
<evidence type="ECO:0000256" key="5">
    <source>
        <dbReference type="ARBA" id="ARBA00022917"/>
    </source>
</evidence>
<protein>
    <recommendedName>
        <fullName evidence="7">Asparagine--tRNA ligase</fullName>
        <ecNumber evidence="7">6.1.1.22</ecNumber>
    </recommendedName>
    <alternativeName>
        <fullName evidence="7">Asparaginyl-tRNA synthetase</fullName>
        <shortName evidence="7">AsnRS</shortName>
    </alternativeName>
</protein>
<name>A0A133K952_9FIRM</name>